<name>A0A7R7EJE8_9FIRM</name>
<accession>A0A7R7EJE8</accession>
<dbReference type="AlphaFoldDB" id="A0A7R7EJE8"/>
<evidence type="ECO:0000313" key="1">
    <source>
        <dbReference type="EMBL" id="BCN29552.1"/>
    </source>
</evidence>
<gene>
    <name evidence="1" type="ORF">bsdtb5_08470</name>
</gene>
<evidence type="ECO:0000313" key="2">
    <source>
        <dbReference type="Proteomes" id="UP000595897"/>
    </source>
</evidence>
<protein>
    <submittedName>
        <fullName evidence="1">Uncharacterized protein</fullName>
    </submittedName>
</protein>
<sequence>MYIDTHSYDTMLQGTCDCFTIPPSNLSEFFSLTAHKCIQDKCCNGNILAAEIDTFIQQHTTNQYIDEILFFHLGRRLNIKDTLTGNNLLELLTTVTPLSIFLREHNVAFSQRNGHLEIYENGILVSLENTYENGVCYLRSRLGYNIGREDFCFNGFAFKDLVYKNTYAHSLYHGPEFITQLSAFLKRPDIAQDYFANSTYYCFEYCAPLEFVLFDNADKLNQDEKVHYFLTQLINRLFEYFNTNPKYMFDHDNLVLRLLDNANMPIEYYCGREIITTEMLR</sequence>
<proteinExistence type="predicted"/>
<reference evidence="1 2" key="1">
    <citation type="submission" date="2020-11" db="EMBL/GenBank/DDBJ databases">
        <title>Draft genome sequencing of a Lachnospiraceae strain isolated from anoxic soil subjected to BSD treatment.</title>
        <authorList>
            <person name="Uek A."/>
            <person name="Tonouchi A."/>
        </authorList>
    </citation>
    <scope>NUCLEOTIDE SEQUENCE [LARGE SCALE GENOMIC DNA]</scope>
    <source>
        <strain evidence="1 2">TB5</strain>
    </source>
</reference>
<dbReference type="EMBL" id="AP024169">
    <property type="protein sequence ID" value="BCN29552.1"/>
    <property type="molecule type" value="Genomic_DNA"/>
</dbReference>
<organism evidence="1 2">
    <name type="scientific">Anaeromicropila herbilytica</name>
    <dbReference type="NCBI Taxonomy" id="2785025"/>
    <lineage>
        <taxon>Bacteria</taxon>
        <taxon>Bacillati</taxon>
        <taxon>Bacillota</taxon>
        <taxon>Clostridia</taxon>
        <taxon>Lachnospirales</taxon>
        <taxon>Lachnospiraceae</taxon>
        <taxon>Anaeromicropila</taxon>
    </lineage>
</organism>
<dbReference type="Proteomes" id="UP000595897">
    <property type="component" value="Chromosome"/>
</dbReference>
<keyword evidence="2" id="KW-1185">Reference proteome</keyword>
<dbReference type="KEGG" id="ahb:bsdtb5_08470"/>